<proteinExistence type="predicted"/>
<name>A0AAQ0VC97_CITKO</name>
<evidence type="ECO:0000313" key="3">
    <source>
        <dbReference type="Proteomes" id="UP000282299"/>
    </source>
</evidence>
<reference evidence="2" key="2">
    <citation type="submission" date="2018-10" db="EMBL/GenBank/DDBJ databases">
        <title>FDA dAtabase for Regulatory Grade micrObial Sequences (FDA-ARGOS): Supporting development and validation of Infectious Disease Dx tests.</title>
        <authorList>
            <person name="Campos J."/>
            <person name="Goldberg B."/>
            <person name="Tallon L.J."/>
            <person name="Sadzewicz L."/>
            <person name="Zhao X."/>
            <person name="Vavikolanu K."/>
            <person name="Mehta A."/>
            <person name="Aluvathingal J."/>
            <person name="Nadendla S."/>
            <person name="Geyer C."/>
            <person name="Nandy P."/>
            <person name="Yan Y."/>
            <person name="Sichtig H."/>
        </authorList>
    </citation>
    <scope>NUCLEOTIDE SEQUENCE</scope>
    <source>
        <strain evidence="2">FDAARGOS_526</strain>
    </source>
</reference>
<dbReference type="AlphaFoldDB" id="A0AAQ0VC97"/>
<comment type="caution">
    <text evidence="2">The sequence shown here is derived from an EMBL/GenBank/DDBJ whole genome shotgun (WGS) entry which is preliminary data.</text>
</comment>
<dbReference type="EMBL" id="RKIT01000002">
    <property type="protein sequence ID" value="RSC20152.1"/>
    <property type="molecule type" value="Genomic_DNA"/>
</dbReference>
<organism evidence="2 3">
    <name type="scientific">Citrobacter koseri</name>
    <name type="common">Citrobacter diversus</name>
    <dbReference type="NCBI Taxonomy" id="545"/>
    <lineage>
        <taxon>Bacteria</taxon>
        <taxon>Pseudomonadati</taxon>
        <taxon>Pseudomonadota</taxon>
        <taxon>Gammaproteobacteria</taxon>
        <taxon>Enterobacterales</taxon>
        <taxon>Enterobacteriaceae</taxon>
        <taxon>Citrobacter</taxon>
    </lineage>
</organism>
<gene>
    <name evidence="2" type="ORF">EGS84_13765</name>
    <name evidence="1" type="ORF">I5687_02380</name>
</gene>
<reference evidence="3" key="1">
    <citation type="submission" date="2018-10" db="EMBL/GenBank/DDBJ databases">
        <title>FDA dAtabase for Regulatory Grade micrObial Sequences (FDA-ARGOS): Supporting development and validation of Infectious Disease Dx tests.</title>
        <authorList>
            <person name="Goldberg B."/>
            <person name="Campos J."/>
            <person name="Tallon L."/>
            <person name="Sadzewicz L."/>
            <person name="Zhao X."/>
            <person name="Vavikolanu K."/>
            <person name="Mehta A."/>
            <person name="Aluvathingal J."/>
            <person name="Nadendla S."/>
            <person name="Geyer C."/>
            <person name="Nandy P."/>
            <person name="Yan Y."/>
            <person name="Sichtig H."/>
        </authorList>
    </citation>
    <scope>NUCLEOTIDE SEQUENCE [LARGE SCALE GENOMIC DNA]</scope>
    <source>
        <strain evidence="3">FDAARGOS_526</strain>
    </source>
</reference>
<sequence length="90" mass="10191">MKIDLDLKAQGVDVSTSGYRDFVNAEIRGVEVDDVLEEIESDVLFAAIDLPDYIDWADNNSKLPEILDRLSPDEVISWLRDNGHLEDNND</sequence>
<dbReference type="EMBL" id="JADVNV010000001">
    <property type="protein sequence ID" value="MBJ9866795.1"/>
    <property type="molecule type" value="Genomic_DNA"/>
</dbReference>
<dbReference type="Proteomes" id="UP000282299">
    <property type="component" value="Unassembled WGS sequence"/>
</dbReference>
<accession>A0AAQ0VC97</accession>
<evidence type="ECO:0000313" key="1">
    <source>
        <dbReference type="EMBL" id="MBJ9866795.1"/>
    </source>
</evidence>
<protein>
    <submittedName>
        <fullName evidence="2">Uncharacterized protein</fullName>
    </submittedName>
</protein>
<evidence type="ECO:0000313" key="2">
    <source>
        <dbReference type="EMBL" id="RSC20152.1"/>
    </source>
</evidence>
<dbReference type="Proteomes" id="UP000807555">
    <property type="component" value="Unassembled WGS sequence"/>
</dbReference>
<reference evidence="1" key="3">
    <citation type="submission" date="2020-11" db="EMBL/GenBank/DDBJ databases">
        <title>Enhanced detection system for hospital associated transmission using whole genome sequencing surveillance.</title>
        <authorList>
            <person name="Harrison L.H."/>
            <person name="Van Tyne D."/>
            <person name="Marsh J.W."/>
            <person name="Griffith M.P."/>
            <person name="Snyder D.J."/>
            <person name="Cooper V.S."/>
            <person name="Mustapha M."/>
        </authorList>
    </citation>
    <scope>NUCLEOTIDE SEQUENCE</scope>
    <source>
        <strain evidence="1">CB00014</strain>
    </source>
</reference>